<keyword evidence="3" id="KW-1185">Reference proteome</keyword>
<name>A0A183BHT9_GLOPA</name>
<feature type="region of interest" description="Disordered" evidence="2">
    <location>
        <begin position="104"/>
        <end position="134"/>
    </location>
</feature>
<proteinExistence type="predicted"/>
<feature type="compositionally biased region" description="Low complexity" evidence="2">
    <location>
        <begin position="156"/>
        <end position="168"/>
    </location>
</feature>
<organism evidence="3 4">
    <name type="scientific">Globodera pallida</name>
    <name type="common">Potato cyst nematode worm</name>
    <name type="synonym">Heterodera pallida</name>
    <dbReference type="NCBI Taxonomy" id="36090"/>
    <lineage>
        <taxon>Eukaryota</taxon>
        <taxon>Metazoa</taxon>
        <taxon>Ecdysozoa</taxon>
        <taxon>Nematoda</taxon>
        <taxon>Chromadorea</taxon>
        <taxon>Rhabditida</taxon>
        <taxon>Tylenchina</taxon>
        <taxon>Tylenchomorpha</taxon>
        <taxon>Tylenchoidea</taxon>
        <taxon>Heteroderidae</taxon>
        <taxon>Heteroderinae</taxon>
        <taxon>Globodera</taxon>
    </lineage>
</organism>
<feature type="compositionally biased region" description="Low complexity" evidence="2">
    <location>
        <begin position="106"/>
        <end position="131"/>
    </location>
</feature>
<evidence type="ECO:0000313" key="4">
    <source>
        <dbReference type="WBParaSite" id="GPLIN_000016700"/>
    </source>
</evidence>
<evidence type="ECO:0000313" key="3">
    <source>
        <dbReference type="Proteomes" id="UP000050741"/>
    </source>
</evidence>
<evidence type="ECO:0000256" key="2">
    <source>
        <dbReference type="SAM" id="MobiDB-lite"/>
    </source>
</evidence>
<reference evidence="4" key="2">
    <citation type="submission" date="2016-06" db="UniProtKB">
        <authorList>
            <consortium name="WormBaseParasite"/>
        </authorList>
    </citation>
    <scope>IDENTIFICATION</scope>
</reference>
<evidence type="ECO:0000256" key="1">
    <source>
        <dbReference type="SAM" id="Coils"/>
    </source>
</evidence>
<sequence>MSLLNSMRMRPTRFQLNGKMMEWRERHRSSSKSSDLASSSSTFHSSLNYLNCADFDINPTLVQESVAPECTASMEREKMSGGAKLFPIKALSAVHVAQPHPNLRWTPSSVNSNSNSITASTSAETNSSSDVSKADIEREYQRISKFLGPIETPKKSATGSSSGITTSSMPMNAPKQTENDDLMNQIRGLTDQVDRCNNNTNKIVDVCKELSKKIYKMEREHGNELKEHDNKFKEMTNSMKELEDENKVLELKFYELICSDTEEAVQRKQLKKLLKFIDDNKHNPGFRDQIGPRCDLRFLVGLLWRYHCTLSGEDRLLFSIIELLEKHMSLDFRMISPLVFGPSSKSYYTELIQFGRSLHKYLTPEQVLAHFDSKRMWQSLLKLAHFDRHFSVALSKGFNAAEAMDKAAGEVCTLIDPSCYDPRFVLRLLVKLVMPGTKVKERIISILLRRLGID</sequence>
<dbReference type="WBParaSite" id="GPLIN_000016700">
    <property type="protein sequence ID" value="GPLIN_000016700"/>
    <property type="gene ID" value="GPLIN_000016700"/>
</dbReference>
<keyword evidence="1" id="KW-0175">Coiled coil</keyword>
<dbReference type="Proteomes" id="UP000050741">
    <property type="component" value="Unassembled WGS sequence"/>
</dbReference>
<dbReference type="AlphaFoldDB" id="A0A183BHT9"/>
<reference evidence="3" key="1">
    <citation type="submission" date="2014-05" db="EMBL/GenBank/DDBJ databases">
        <title>The genome and life-stage specific transcriptomes of Globodera pallida elucidate key aspects of plant parasitism by a cyst nematode.</title>
        <authorList>
            <person name="Cotton J.A."/>
            <person name="Lilley C.J."/>
            <person name="Jones L.M."/>
            <person name="Kikuchi T."/>
            <person name="Reid A.J."/>
            <person name="Thorpe P."/>
            <person name="Tsai I.J."/>
            <person name="Beasley H."/>
            <person name="Blok V."/>
            <person name="Cock P.J.A."/>
            <person name="Van den Akker S.E."/>
            <person name="Holroyd N."/>
            <person name="Hunt M."/>
            <person name="Mantelin S."/>
            <person name="Naghra H."/>
            <person name="Pain A."/>
            <person name="Palomares-Rius J.E."/>
            <person name="Zarowiecki M."/>
            <person name="Berriman M."/>
            <person name="Jones J.T."/>
            <person name="Urwin P.E."/>
        </authorList>
    </citation>
    <scope>NUCLEOTIDE SEQUENCE [LARGE SCALE GENOMIC DNA]</scope>
    <source>
        <strain evidence="3">Lindley</strain>
    </source>
</reference>
<feature type="coiled-coil region" evidence="1">
    <location>
        <begin position="225"/>
        <end position="252"/>
    </location>
</feature>
<accession>A0A183BHT9</accession>
<feature type="region of interest" description="Disordered" evidence="2">
    <location>
        <begin position="148"/>
        <end position="176"/>
    </location>
</feature>
<protein>
    <submittedName>
        <fullName evidence="4">Spermatogenesis-associated protein 18</fullName>
    </submittedName>
</protein>